<dbReference type="OrthoDB" id="2685540at2759"/>
<reference evidence="2" key="2">
    <citation type="submission" date="2015-01" db="EMBL/GenBank/DDBJ databases">
        <title>Evolutionary Origins and Diversification of the Mycorrhizal Mutualists.</title>
        <authorList>
            <consortium name="DOE Joint Genome Institute"/>
            <consortium name="Mycorrhizal Genomics Consortium"/>
            <person name="Kohler A."/>
            <person name="Kuo A."/>
            <person name="Nagy L.G."/>
            <person name="Floudas D."/>
            <person name="Copeland A."/>
            <person name="Barry K.W."/>
            <person name="Cichocki N."/>
            <person name="Veneault-Fourrey C."/>
            <person name="LaButti K."/>
            <person name="Lindquist E.A."/>
            <person name="Lipzen A."/>
            <person name="Lundell T."/>
            <person name="Morin E."/>
            <person name="Murat C."/>
            <person name="Riley R."/>
            <person name="Ohm R."/>
            <person name="Sun H."/>
            <person name="Tunlid A."/>
            <person name="Henrissat B."/>
            <person name="Grigoriev I.V."/>
            <person name="Hibbett D.S."/>
            <person name="Martin F."/>
        </authorList>
    </citation>
    <scope>NUCLEOTIDE SEQUENCE [LARGE SCALE GENOMIC DNA]</scope>
    <source>
        <strain evidence="2">441</strain>
    </source>
</reference>
<evidence type="ECO:0000313" key="1">
    <source>
        <dbReference type="EMBL" id="KIK14208.1"/>
    </source>
</evidence>
<name>A0A0C9Z2E9_9AGAM</name>
<sequence>ILRTCDAVVSGSTALRLLLPEIGMPWTPKDLDIYMPLATSRLLLDRLQYEGYTIHSQIQTNVVNYTYSHVHGVVVLSKGQSKIDVVISRTSTALSPIFQFHSMAVMNFVSADTIFCSYPELTLRRLSMVNAGPLYCSLDRHGILDAVRKYQTRGIQYIWCQDFHGLKNTCKVSTRTVTDAAMMWINLEGLPRASRSFLDVFRQFGMLDLQWILGGMPCGLESAFCRPCVEVIEEES</sequence>
<protein>
    <submittedName>
        <fullName evidence="1">Uncharacterized protein</fullName>
    </submittedName>
</protein>
<feature type="non-terminal residue" evidence="1">
    <location>
        <position position="1"/>
    </location>
</feature>
<proteinExistence type="predicted"/>
<reference evidence="1 2" key="1">
    <citation type="submission" date="2014-04" db="EMBL/GenBank/DDBJ databases">
        <authorList>
            <consortium name="DOE Joint Genome Institute"/>
            <person name="Kuo A."/>
            <person name="Kohler A."/>
            <person name="Costa M.D."/>
            <person name="Nagy L.G."/>
            <person name="Floudas D."/>
            <person name="Copeland A."/>
            <person name="Barry K.W."/>
            <person name="Cichocki N."/>
            <person name="Veneault-Fourrey C."/>
            <person name="LaButti K."/>
            <person name="Lindquist E.A."/>
            <person name="Lipzen A."/>
            <person name="Lundell T."/>
            <person name="Morin E."/>
            <person name="Murat C."/>
            <person name="Sun H."/>
            <person name="Tunlid A."/>
            <person name="Henrissat B."/>
            <person name="Grigoriev I.V."/>
            <person name="Hibbett D.S."/>
            <person name="Martin F."/>
            <person name="Nordberg H.P."/>
            <person name="Cantor M.N."/>
            <person name="Hua S.X."/>
        </authorList>
    </citation>
    <scope>NUCLEOTIDE SEQUENCE [LARGE SCALE GENOMIC DNA]</scope>
    <source>
        <strain evidence="1 2">441</strain>
    </source>
</reference>
<dbReference type="EMBL" id="KN833950">
    <property type="protein sequence ID" value="KIK14208.1"/>
    <property type="molecule type" value="Genomic_DNA"/>
</dbReference>
<dbReference type="AlphaFoldDB" id="A0A0C9Z2E9"/>
<dbReference type="HOGENOM" id="CLU_068912_2_1_1"/>
<evidence type="ECO:0000313" key="2">
    <source>
        <dbReference type="Proteomes" id="UP000054018"/>
    </source>
</evidence>
<dbReference type="Proteomes" id="UP000054018">
    <property type="component" value="Unassembled WGS sequence"/>
</dbReference>
<gene>
    <name evidence="1" type="ORF">PISMIDRAFT_117406</name>
</gene>
<accession>A0A0C9Z2E9</accession>
<organism evidence="1 2">
    <name type="scientific">Pisolithus microcarpus 441</name>
    <dbReference type="NCBI Taxonomy" id="765257"/>
    <lineage>
        <taxon>Eukaryota</taxon>
        <taxon>Fungi</taxon>
        <taxon>Dikarya</taxon>
        <taxon>Basidiomycota</taxon>
        <taxon>Agaricomycotina</taxon>
        <taxon>Agaricomycetes</taxon>
        <taxon>Agaricomycetidae</taxon>
        <taxon>Boletales</taxon>
        <taxon>Sclerodermatineae</taxon>
        <taxon>Pisolithaceae</taxon>
        <taxon>Pisolithus</taxon>
    </lineage>
</organism>
<keyword evidence="2" id="KW-1185">Reference proteome</keyword>